<keyword evidence="3" id="KW-1185">Reference proteome</keyword>
<protein>
    <submittedName>
        <fullName evidence="2">Uncharacterized protein</fullName>
    </submittedName>
</protein>
<dbReference type="Proteomes" id="UP000323142">
    <property type="component" value="Unassembled WGS sequence"/>
</dbReference>
<accession>A0A5B2V9T0</accession>
<dbReference type="OrthoDB" id="8020540at2"/>
<feature type="region of interest" description="Disordered" evidence="1">
    <location>
        <begin position="47"/>
        <end position="66"/>
    </location>
</feature>
<comment type="caution">
    <text evidence="2">The sequence shown here is derived from an EMBL/GenBank/DDBJ whole genome shotgun (WGS) entry which is preliminary data.</text>
</comment>
<name>A0A5B2V9T0_9HYPH</name>
<reference evidence="2 3" key="2">
    <citation type="submission" date="2019-09" db="EMBL/GenBank/DDBJ databases">
        <authorList>
            <person name="Jin C."/>
        </authorList>
    </citation>
    <scope>NUCLEOTIDE SEQUENCE [LARGE SCALE GENOMIC DNA]</scope>
    <source>
        <strain evidence="2 3">BN140002</strain>
    </source>
</reference>
<dbReference type="EMBL" id="VUOA01000037">
    <property type="protein sequence ID" value="KAA2235190.1"/>
    <property type="molecule type" value="Genomic_DNA"/>
</dbReference>
<evidence type="ECO:0000313" key="2">
    <source>
        <dbReference type="EMBL" id="KAA2235190.1"/>
    </source>
</evidence>
<dbReference type="RefSeq" id="WP_149821174.1">
    <property type="nucleotide sequence ID" value="NZ_VUOA01000037.1"/>
</dbReference>
<organism evidence="2 3">
    <name type="scientific">Salinarimonas soli</name>
    <dbReference type="NCBI Taxonomy" id="1638099"/>
    <lineage>
        <taxon>Bacteria</taxon>
        <taxon>Pseudomonadati</taxon>
        <taxon>Pseudomonadota</taxon>
        <taxon>Alphaproteobacteria</taxon>
        <taxon>Hyphomicrobiales</taxon>
        <taxon>Salinarimonadaceae</taxon>
        <taxon>Salinarimonas</taxon>
    </lineage>
</organism>
<gene>
    <name evidence="2" type="ORF">F0L46_20815</name>
</gene>
<evidence type="ECO:0000256" key="1">
    <source>
        <dbReference type="SAM" id="MobiDB-lite"/>
    </source>
</evidence>
<dbReference type="AlphaFoldDB" id="A0A5B2V9T0"/>
<proteinExistence type="predicted"/>
<evidence type="ECO:0000313" key="3">
    <source>
        <dbReference type="Proteomes" id="UP000323142"/>
    </source>
</evidence>
<sequence length="66" mass="7515">MEKLNDYHSHSQECRRLAALASRSDEREALLAMAETWERLAEERGLMAEPADEGLRPDQLTTENDG</sequence>
<reference evidence="2 3" key="1">
    <citation type="submission" date="2019-09" db="EMBL/GenBank/DDBJ databases">
        <title>Salinarimonas rosea gen. nov., sp. nov., a new member of the a-2 subgroup of the Proteobacteria.</title>
        <authorList>
            <person name="Liu J."/>
        </authorList>
    </citation>
    <scope>NUCLEOTIDE SEQUENCE [LARGE SCALE GENOMIC DNA]</scope>
    <source>
        <strain evidence="2 3">BN140002</strain>
    </source>
</reference>